<dbReference type="EMBL" id="MCSW01000182">
    <property type="protein sequence ID" value="PMF20052.1"/>
    <property type="molecule type" value="Genomic_DNA"/>
</dbReference>
<name>A0A2N7CCT7_VIBSP</name>
<evidence type="ECO:0000313" key="2">
    <source>
        <dbReference type="Proteomes" id="UP000235405"/>
    </source>
</evidence>
<accession>A0A2N7CCT7</accession>
<dbReference type="RefSeq" id="WP_102482764.1">
    <property type="nucleotide sequence ID" value="NZ_MCSW01000182.1"/>
</dbReference>
<sequence>MTQFNKEDWLHNGCTSEKIAKCNAAAHAHEAIMGMCTMSVDADHYTIEAGAEFLSNVEGQEVLHLEFKAYSDFEDSRSIALIYEKEDLVMYCSEFSFGDDEEAYFEPVQPMTTQGFFKYLNSLPNIKSYALPSSLDSKEQQAQQALIELAG</sequence>
<dbReference type="Proteomes" id="UP000235405">
    <property type="component" value="Unassembled WGS sequence"/>
</dbReference>
<organism evidence="1 2">
    <name type="scientific">Vibrio splendidus</name>
    <dbReference type="NCBI Taxonomy" id="29497"/>
    <lineage>
        <taxon>Bacteria</taxon>
        <taxon>Pseudomonadati</taxon>
        <taxon>Pseudomonadota</taxon>
        <taxon>Gammaproteobacteria</taxon>
        <taxon>Vibrionales</taxon>
        <taxon>Vibrionaceae</taxon>
        <taxon>Vibrio</taxon>
    </lineage>
</organism>
<gene>
    <name evidence="1" type="ORF">BCV19_12215</name>
</gene>
<dbReference type="AlphaFoldDB" id="A0A2N7CCT7"/>
<reference evidence="2" key="1">
    <citation type="submission" date="2016-07" db="EMBL/GenBank/DDBJ databases">
        <title>Nontailed viruses are major unrecognized killers of bacteria in the ocean.</title>
        <authorList>
            <person name="Kauffman K."/>
            <person name="Hussain F."/>
            <person name="Yang J."/>
            <person name="Arevalo P."/>
            <person name="Brown J."/>
            <person name="Cutler M."/>
            <person name="Kelly L."/>
            <person name="Polz M.F."/>
        </authorList>
    </citation>
    <scope>NUCLEOTIDE SEQUENCE [LARGE SCALE GENOMIC DNA]</scope>
    <source>
        <strain evidence="2">10N.286.54.F3</strain>
    </source>
</reference>
<proteinExistence type="predicted"/>
<protein>
    <submittedName>
        <fullName evidence="1">Uncharacterized protein</fullName>
    </submittedName>
</protein>
<comment type="caution">
    <text evidence="1">The sequence shown here is derived from an EMBL/GenBank/DDBJ whole genome shotgun (WGS) entry which is preliminary data.</text>
</comment>
<evidence type="ECO:0000313" key="1">
    <source>
        <dbReference type="EMBL" id="PMF20052.1"/>
    </source>
</evidence>